<protein>
    <recommendedName>
        <fullName evidence="3">DUF4198 domain-containing protein</fullName>
    </recommendedName>
</protein>
<keyword evidence="2" id="KW-1185">Reference proteome</keyword>
<dbReference type="EMBL" id="NHSF01000051">
    <property type="protein sequence ID" value="MBK5930427.1"/>
    <property type="molecule type" value="Genomic_DNA"/>
</dbReference>
<dbReference type="Pfam" id="PF10670">
    <property type="entry name" value="DUF4198"/>
    <property type="match status" value="1"/>
</dbReference>
<evidence type="ECO:0008006" key="3">
    <source>
        <dbReference type="Google" id="ProtNLM"/>
    </source>
</evidence>
<gene>
    <name evidence="1" type="ORF">CCR82_07805</name>
</gene>
<dbReference type="AlphaFoldDB" id="A0AAJ0UH27"/>
<proteinExistence type="predicted"/>
<comment type="caution">
    <text evidence="1">The sequence shown here is derived from an EMBL/GenBank/DDBJ whole genome shotgun (WGS) entry which is preliminary data.</text>
</comment>
<name>A0AAJ0UH27_HALSE</name>
<accession>A0AAJ0UH27</accession>
<organism evidence="1 2">
    <name type="scientific">Halochromatium salexigens</name>
    <name type="common">Chromatium salexigens</name>
    <dbReference type="NCBI Taxonomy" id="49447"/>
    <lineage>
        <taxon>Bacteria</taxon>
        <taxon>Pseudomonadati</taxon>
        <taxon>Pseudomonadota</taxon>
        <taxon>Gammaproteobacteria</taxon>
        <taxon>Chromatiales</taxon>
        <taxon>Chromatiaceae</taxon>
        <taxon>Halochromatium</taxon>
    </lineage>
</organism>
<reference evidence="1" key="1">
    <citation type="submission" date="2017-05" db="EMBL/GenBank/DDBJ databases">
        <authorList>
            <person name="Imhoff J.F."/>
            <person name="Rahn T."/>
            <person name="Kuenzel S."/>
            <person name="Neulinger S.C."/>
        </authorList>
    </citation>
    <scope>NUCLEOTIDE SEQUENCE</scope>
    <source>
        <strain evidence="1">DSM 4395</strain>
    </source>
</reference>
<evidence type="ECO:0000313" key="1">
    <source>
        <dbReference type="EMBL" id="MBK5930427.1"/>
    </source>
</evidence>
<dbReference type="InterPro" id="IPR019613">
    <property type="entry name" value="DUF4198"/>
</dbReference>
<sequence length="293" mass="32136">MINIKLILHIDNIDIDATKSKGTERLITLNKAVAILATQWMLMSSGAWAHDYWIMPSDFDPSPGTLLEAGFTASHQFFVDEEIPNITDFRGFLVLPDGREISLPYQRIAPTNASLLAPILGEGTYTLGAVSTRPEYWSTTRSGHAPGRKRESADGISTTAYVKSVKTYVNVGQPSEAWRAHLGHAIEIVPLNNPASLKTGDSLTLKILLHDQVAAGAEVYAVYEGFESKDHEAPVSTTTDAQGQARISIDRPGLWLVYARVEREAAPDSGLDWHNDRAYLLMKVAPNGQEARP</sequence>
<evidence type="ECO:0000313" key="2">
    <source>
        <dbReference type="Proteomes" id="UP001296967"/>
    </source>
</evidence>
<dbReference type="Proteomes" id="UP001296967">
    <property type="component" value="Unassembled WGS sequence"/>
</dbReference>
<reference evidence="1" key="2">
    <citation type="journal article" date="2020" name="Microorganisms">
        <title>Osmotic Adaptation and Compatible Solute Biosynthesis of Phototrophic Bacteria as Revealed from Genome Analyses.</title>
        <authorList>
            <person name="Imhoff J.F."/>
            <person name="Rahn T."/>
            <person name="Kunzel S."/>
            <person name="Keller A."/>
            <person name="Neulinger S.C."/>
        </authorList>
    </citation>
    <scope>NUCLEOTIDE SEQUENCE</scope>
    <source>
        <strain evidence="1">DSM 4395</strain>
    </source>
</reference>